<dbReference type="SMART" id="SM00360">
    <property type="entry name" value="RRM"/>
    <property type="match status" value="1"/>
</dbReference>
<name>A0A9N9HIY6_9GLOM</name>
<dbReference type="InterPro" id="IPR000504">
    <property type="entry name" value="RRM_dom"/>
</dbReference>
<dbReference type="AlphaFoldDB" id="A0A9N9HIY6"/>
<dbReference type="EMBL" id="CAJVPV010015518">
    <property type="protein sequence ID" value="CAG8692413.1"/>
    <property type="molecule type" value="Genomic_DNA"/>
</dbReference>
<sequence>MATPSKPNGVFFLKINPVYIGHLSQRTEKRDLEELFERYGKVLSVDVKPMGYAFVEFEDPRDADDAVKQLNGYELDGARIAVEWSRRSGGPGSGCFLCGGQGHWARECPEAREKGMDVRSGRCFRCGELGHLAKYCRGGSDYDRRAPSPRYRGRSPYYGGRSYYDDYDRYRRISRSPPATYGGSGSGSYSGPPRNRSRSPPYRRSPSPYGYNDYGRRSPSPYGLIDFLKKNWASSSSQIFLLFCLSGYWINIPFWTNIYTGALEDIKHKGTVKKGVS</sequence>
<evidence type="ECO:0000259" key="5">
    <source>
        <dbReference type="PROSITE" id="PS50158"/>
    </source>
</evidence>
<proteinExistence type="predicted"/>
<evidence type="ECO:0000313" key="6">
    <source>
        <dbReference type="EMBL" id="CAG8692413.1"/>
    </source>
</evidence>
<dbReference type="InterPro" id="IPR035979">
    <property type="entry name" value="RBD_domain_sf"/>
</dbReference>
<dbReference type="PANTHER" id="PTHR48038">
    <property type="entry name" value="RIBONUCLEOPROTEIN RB97D"/>
    <property type="match status" value="1"/>
</dbReference>
<keyword evidence="2" id="KW-0694">RNA-binding</keyword>
<reference evidence="6" key="1">
    <citation type="submission" date="2021-06" db="EMBL/GenBank/DDBJ databases">
        <authorList>
            <person name="Kallberg Y."/>
            <person name="Tangrot J."/>
            <person name="Rosling A."/>
        </authorList>
    </citation>
    <scope>NUCLEOTIDE SEQUENCE</scope>
    <source>
        <strain evidence="6">CL551</strain>
    </source>
</reference>
<dbReference type="PANTHER" id="PTHR48038:SF1">
    <property type="entry name" value="RIBONUCLEOPROTEIN RB97D"/>
    <property type="match status" value="1"/>
</dbReference>
<keyword evidence="7" id="KW-1185">Reference proteome</keyword>
<dbReference type="SUPFAM" id="SSF54928">
    <property type="entry name" value="RNA-binding domain, RBD"/>
    <property type="match status" value="1"/>
</dbReference>
<organism evidence="6 7">
    <name type="scientific">Acaulospora morrowiae</name>
    <dbReference type="NCBI Taxonomy" id="94023"/>
    <lineage>
        <taxon>Eukaryota</taxon>
        <taxon>Fungi</taxon>
        <taxon>Fungi incertae sedis</taxon>
        <taxon>Mucoromycota</taxon>
        <taxon>Glomeromycotina</taxon>
        <taxon>Glomeromycetes</taxon>
        <taxon>Diversisporales</taxon>
        <taxon>Acaulosporaceae</taxon>
        <taxon>Acaulospora</taxon>
    </lineage>
</organism>
<protein>
    <submittedName>
        <fullName evidence="6">4336_t:CDS:1</fullName>
    </submittedName>
</protein>
<dbReference type="Gene3D" id="3.30.70.330">
    <property type="match status" value="1"/>
</dbReference>
<dbReference type="Pfam" id="PF00098">
    <property type="entry name" value="zf-CCHC"/>
    <property type="match status" value="2"/>
</dbReference>
<evidence type="ECO:0000256" key="2">
    <source>
        <dbReference type="PROSITE-ProRule" id="PRU00176"/>
    </source>
</evidence>
<keyword evidence="1" id="KW-0862">Zinc</keyword>
<feature type="domain" description="RRM" evidence="4">
    <location>
        <begin position="16"/>
        <end position="87"/>
    </location>
</feature>
<accession>A0A9N9HIY6</accession>
<dbReference type="InterPro" id="IPR001878">
    <property type="entry name" value="Znf_CCHC"/>
</dbReference>
<evidence type="ECO:0000259" key="4">
    <source>
        <dbReference type="PROSITE" id="PS50102"/>
    </source>
</evidence>
<comment type="caution">
    <text evidence="6">The sequence shown here is derived from an EMBL/GenBank/DDBJ whole genome shotgun (WGS) entry which is preliminary data.</text>
</comment>
<keyword evidence="1" id="KW-0863">Zinc-finger</keyword>
<feature type="domain" description="CCHC-type" evidence="5">
    <location>
        <begin position="122"/>
        <end position="137"/>
    </location>
</feature>
<dbReference type="Proteomes" id="UP000789342">
    <property type="component" value="Unassembled WGS sequence"/>
</dbReference>
<gene>
    <name evidence="6" type="ORF">AMORRO_LOCUS11694</name>
</gene>
<dbReference type="GO" id="GO:0008270">
    <property type="term" value="F:zinc ion binding"/>
    <property type="evidence" value="ECO:0007669"/>
    <property type="project" value="UniProtKB-KW"/>
</dbReference>
<feature type="compositionally biased region" description="Low complexity" evidence="3">
    <location>
        <begin position="189"/>
        <end position="212"/>
    </location>
</feature>
<dbReference type="PROSITE" id="PS50102">
    <property type="entry name" value="RRM"/>
    <property type="match status" value="1"/>
</dbReference>
<dbReference type="GO" id="GO:0003723">
    <property type="term" value="F:RNA binding"/>
    <property type="evidence" value="ECO:0007669"/>
    <property type="project" value="UniProtKB-UniRule"/>
</dbReference>
<feature type="region of interest" description="Disordered" evidence="3">
    <location>
        <begin position="175"/>
        <end position="214"/>
    </location>
</feature>
<dbReference type="SUPFAM" id="SSF57756">
    <property type="entry name" value="Retrovirus zinc finger-like domains"/>
    <property type="match status" value="1"/>
</dbReference>
<keyword evidence="1" id="KW-0479">Metal-binding</keyword>
<dbReference type="SMART" id="SM00343">
    <property type="entry name" value="ZnF_C2HC"/>
    <property type="match status" value="2"/>
</dbReference>
<dbReference type="InterPro" id="IPR012677">
    <property type="entry name" value="Nucleotide-bd_a/b_plait_sf"/>
</dbReference>
<dbReference type="PROSITE" id="PS50158">
    <property type="entry name" value="ZF_CCHC"/>
    <property type="match status" value="2"/>
</dbReference>
<dbReference type="OrthoDB" id="1099063at2759"/>
<evidence type="ECO:0000313" key="7">
    <source>
        <dbReference type="Proteomes" id="UP000789342"/>
    </source>
</evidence>
<evidence type="ECO:0000256" key="3">
    <source>
        <dbReference type="SAM" id="MobiDB-lite"/>
    </source>
</evidence>
<feature type="domain" description="CCHC-type" evidence="5">
    <location>
        <begin position="95"/>
        <end position="110"/>
    </location>
</feature>
<dbReference type="Pfam" id="PF00076">
    <property type="entry name" value="RRM_1"/>
    <property type="match status" value="1"/>
</dbReference>
<dbReference type="InterPro" id="IPR036875">
    <property type="entry name" value="Znf_CCHC_sf"/>
</dbReference>
<evidence type="ECO:0000256" key="1">
    <source>
        <dbReference type="PROSITE-ProRule" id="PRU00047"/>
    </source>
</evidence>
<dbReference type="Gene3D" id="4.10.60.10">
    <property type="entry name" value="Zinc finger, CCHC-type"/>
    <property type="match status" value="2"/>
</dbReference>